<evidence type="ECO:0000313" key="4">
    <source>
        <dbReference type="EMBL" id="MBC9717674.1"/>
    </source>
</evidence>
<name>A0ABR7SS06_9ACTN</name>
<sequence length="383" mass="40652">MGHGGLLGAGLGCALVLGLLTAGPAAADTLDCPGPLSERLECLDRETARDPGPDVVEVKGRIELGRPVHQLSLSDHRWRLARSGLAVEVPDKQTTGQGGSVLLLLAKDRRVADGSRITPLDPSTLTAVKAAGLCAGRPARELCAALAREQSGEDLVRGDLADPLGGDDGGDGALWVLFGVIAALFALVVFLLKAVQRPAHAVGHARPARHAPGRIRSASAGPGGAADQVDGLDRRDRPERDRLDRLDRPDRLERDRLDRDRLDRPAESDHPDPTRTMALQPVRHRAPRQPAAPVTPFDVPPAPPHPQALVRTPLVPEGYVEIDRCLHRARWTGGPASAPPAVGEFVGVRDVSENSDPSEQAAPHLLALPLARTPQHSGDSHDE</sequence>
<keyword evidence="3" id="KW-0732">Signal</keyword>
<reference evidence="4 5" key="1">
    <citation type="submission" date="2020-08" db="EMBL/GenBank/DDBJ databases">
        <title>Genemic of Streptomyces polyaspartic.</title>
        <authorList>
            <person name="Liu W."/>
        </authorList>
    </citation>
    <scope>NUCLEOTIDE SEQUENCE [LARGE SCALE GENOMIC DNA]</scope>
    <source>
        <strain evidence="4 5">TRM66268-LWL</strain>
    </source>
</reference>
<keyword evidence="5" id="KW-1185">Reference proteome</keyword>
<feature type="transmembrane region" description="Helical" evidence="2">
    <location>
        <begin position="172"/>
        <end position="192"/>
    </location>
</feature>
<keyword evidence="2" id="KW-1133">Transmembrane helix</keyword>
<dbReference type="RefSeq" id="WP_187818109.1">
    <property type="nucleotide sequence ID" value="NZ_JACTVJ010000020.1"/>
</dbReference>
<feature type="region of interest" description="Disordered" evidence="1">
    <location>
        <begin position="349"/>
        <end position="383"/>
    </location>
</feature>
<feature type="chain" id="PRO_5046855423" description="Secreted protein" evidence="3">
    <location>
        <begin position="28"/>
        <end position="383"/>
    </location>
</feature>
<feature type="region of interest" description="Disordered" evidence="1">
    <location>
        <begin position="203"/>
        <end position="294"/>
    </location>
</feature>
<gene>
    <name evidence="4" type="ORF">H9Y04_34595</name>
</gene>
<accession>A0ABR7SS06</accession>
<dbReference type="EMBL" id="JACTVJ010000020">
    <property type="protein sequence ID" value="MBC9717674.1"/>
    <property type="molecule type" value="Genomic_DNA"/>
</dbReference>
<feature type="signal peptide" evidence="3">
    <location>
        <begin position="1"/>
        <end position="27"/>
    </location>
</feature>
<keyword evidence="2" id="KW-0472">Membrane</keyword>
<protein>
    <recommendedName>
        <fullName evidence="6">Secreted protein</fullName>
    </recommendedName>
</protein>
<feature type="compositionally biased region" description="Basic and acidic residues" evidence="1">
    <location>
        <begin position="231"/>
        <end position="273"/>
    </location>
</feature>
<evidence type="ECO:0008006" key="6">
    <source>
        <dbReference type="Google" id="ProtNLM"/>
    </source>
</evidence>
<comment type="caution">
    <text evidence="4">The sequence shown here is derived from an EMBL/GenBank/DDBJ whole genome shotgun (WGS) entry which is preliminary data.</text>
</comment>
<feature type="compositionally biased region" description="Low complexity" evidence="1">
    <location>
        <begin position="361"/>
        <end position="371"/>
    </location>
</feature>
<evidence type="ECO:0000256" key="3">
    <source>
        <dbReference type="SAM" id="SignalP"/>
    </source>
</evidence>
<keyword evidence="2" id="KW-0812">Transmembrane</keyword>
<evidence type="ECO:0000256" key="1">
    <source>
        <dbReference type="SAM" id="MobiDB-lite"/>
    </source>
</evidence>
<evidence type="ECO:0000256" key="2">
    <source>
        <dbReference type="SAM" id="Phobius"/>
    </source>
</evidence>
<evidence type="ECO:0000313" key="5">
    <source>
        <dbReference type="Proteomes" id="UP000642284"/>
    </source>
</evidence>
<proteinExistence type="predicted"/>
<organism evidence="4 5">
    <name type="scientific">Streptomyces polyasparticus</name>
    <dbReference type="NCBI Taxonomy" id="2767826"/>
    <lineage>
        <taxon>Bacteria</taxon>
        <taxon>Bacillati</taxon>
        <taxon>Actinomycetota</taxon>
        <taxon>Actinomycetes</taxon>
        <taxon>Kitasatosporales</taxon>
        <taxon>Streptomycetaceae</taxon>
        <taxon>Streptomyces</taxon>
    </lineage>
</organism>
<dbReference type="Proteomes" id="UP000642284">
    <property type="component" value="Unassembled WGS sequence"/>
</dbReference>